<dbReference type="Proteomes" id="UP001189429">
    <property type="component" value="Unassembled WGS sequence"/>
</dbReference>
<gene>
    <name evidence="2" type="ORF">PCOR1329_LOCUS23512</name>
</gene>
<accession>A0ABN9RVL1</accession>
<feature type="region of interest" description="Disordered" evidence="1">
    <location>
        <begin position="61"/>
        <end position="96"/>
    </location>
</feature>
<reference evidence="2" key="1">
    <citation type="submission" date="2023-10" db="EMBL/GenBank/DDBJ databases">
        <authorList>
            <person name="Chen Y."/>
            <person name="Shah S."/>
            <person name="Dougan E. K."/>
            <person name="Thang M."/>
            <person name="Chan C."/>
        </authorList>
    </citation>
    <scope>NUCLEOTIDE SEQUENCE [LARGE SCALE GENOMIC DNA]</scope>
</reference>
<evidence type="ECO:0000256" key="1">
    <source>
        <dbReference type="SAM" id="MobiDB-lite"/>
    </source>
</evidence>
<sequence length="355" mass="40188">LEVVAFMVSIDISKIEARNASIRRICKYKSLQTHSIKFEDLSSQFLMLRQRRSRQCVWYAKTQHSTRPGSNPQVDLKKKVGRKRRARPGNSGGPWRAFVHTRWHEAPAGAKPTFRQLGEQYRALTPEEMNVFIELGHLARLAALNGVKPFGDARRKTAVRGHLESVPVCDSDHQPGQDVLLPTGLTFEEMLEQEMTKATLHRQVEIERERTADAALARYVQEARDERSPTMEFAKQYNLDLYQMPVRDAEIPKADVSVPESMASSLFDAPAQYRLQSQLVTDWQGKHRCISNSDLPKATVPKDKQVCFQAGRCICGGDGYAVARLRKQILKAMSGAFVSSELKLLLLRGFVVLRL</sequence>
<dbReference type="EMBL" id="CAUYUJ010007975">
    <property type="protein sequence ID" value="CAK0822496.1"/>
    <property type="molecule type" value="Genomic_DNA"/>
</dbReference>
<evidence type="ECO:0000313" key="2">
    <source>
        <dbReference type="EMBL" id="CAK0822496.1"/>
    </source>
</evidence>
<organism evidence="2 3">
    <name type="scientific">Prorocentrum cordatum</name>
    <dbReference type="NCBI Taxonomy" id="2364126"/>
    <lineage>
        <taxon>Eukaryota</taxon>
        <taxon>Sar</taxon>
        <taxon>Alveolata</taxon>
        <taxon>Dinophyceae</taxon>
        <taxon>Prorocentrales</taxon>
        <taxon>Prorocentraceae</taxon>
        <taxon>Prorocentrum</taxon>
    </lineage>
</organism>
<feature type="non-terminal residue" evidence="2">
    <location>
        <position position="355"/>
    </location>
</feature>
<feature type="non-terminal residue" evidence="2">
    <location>
        <position position="1"/>
    </location>
</feature>
<keyword evidence="3" id="KW-1185">Reference proteome</keyword>
<protein>
    <submittedName>
        <fullName evidence="2">Uncharacterized protein</fullName>
    </submittedName>
</protein>
<name>A0ABN9RVL1_9DINO</name>
<feature type="compositionally biased region" description="Polar residues" evidence="1">
    <location>
        <begin position="62"/>
        <end position="73"/>
    </location>
</feature>
<comment type="caution">
    <text evidence="2">The sequence shown here is derived from an EMBL/GenBank/DDBJ whole genome shotgun (WGS) entry which is preliminary data.</text>
</comment>
<proteinExistence type="predicted"/>
<evidence type="ECO:0000313" key="3">
    <source>
        <dbReference type="Proteomes" id="UP001189429"/>
    </source>
</evidence>